<dbReference type="EMBL" id="PEXV01000128">
    <property type="protein sequence ID" value="PIS41295.1"/>
    <property type="molecule type" value="Genomic_DNA"/>
</dbReference>
<protein>
    <submittedName>
        <fullName evidence="2">NAD-dependent DNA ligase LigA</fullName>
    </submittedName>
</protein>
<dbReference type="GO" id="GO:0003911">
    <property type="term" value="F:DNA ligase (NAD+) activity"/>
    <property type="evidence" value="ECO:0007669"/>
    <property type="project" value="InterPro"/>
</dbReference>
<sequence length="129" mass="15015">MSLKGSKFTMTEKEAHRRIEKLRAEINHHRYLYHVRDRQEISDAALDSLKHELDVLEKQFSQFITPDSPTQRVGGSPLNKFIKAPHDVRMMSLNDVFSFEELAEWETRVKKLLGRTPGYYAELKVDGLA</sequence>
<evidence type="ECO:0000313" key="3">
    <source>
        <dbReference type="Proteomes" id="UP000228711"/>
    </source>
</evidence>
<name>A0A2H0YS20_9BACT</name>
<evidence type="ECO:0000259" key="1">
    <source>
        <dbReference type="Pfam" id="PF01653"/>
    </source>
</evidence>
<reference evidence="3" key="1">
    <citation type="submission" date="2017-09" db="EMBL/GenBank/DDBJ databases">
        <title>Depth-based differentiation of microbial function through sediment-hosted aquifers and enrichment of novel symbionts in the deep terrestrial subsurface.</title>
        <authorList>
            <person name="Probst A.J."/>
            <person name="Ladd B."/>
            <person name="Jarett J.K."/>
            <person name="Geller-Mcgrath D.E."/>
            <person name="Sieber C.M.K."/>
            <person name="Emerson J.B."/>
            <person name="Anantharaman K."/>
            <person name="Thomas B.C."/>
            <person name="Malmstrom R."/>
            <person name="Stieglmeier M."/>
            <person name="Klingl A."/>
            <person name="Woyke T."/>
            <person name="Ryan C.M."/>
            <person name="Banfield J.F."/>
        </authorList>
    </citation>
    <scope>NUCLEOTIDE SEQUENCE [LARGE SCALE GENOMIC DNA]</scope>
</reference>
<dbReference type="AlphaFoldDB" id="A0A2H0YS20"/>
<organism evidence="2 3">
    <name type="scientific">Candidatus Kerfeldbacteria bacterium CG08_land_8_20_14_0_20_42_7</name>
    <dbReference type="NCBI Taxonomy" id="2014245"/>
    <lineage>
        <taxon>Bacteria</taxon>
        <taxon>Candidatus Kerfeldiibacteriota</taxon>
    </lineage>
</organism>
<dbReference type="Proteomes" id="UP000228711">
    <property type="component" value="Unassembled WGS sequence"/>
</dbReference>
<gene>
    <name evidence="2" type="ORF">COT25_03900</name>
</gene>
<dbReference type="Gene3D" id="1.10.287.610">
    <property type="entry name" value="Helix hairpin bin"/>
    <property type="match status" value="1"/>
</dbReference>
<comment type="caution">
    <text evidence="2">The sequence shown here is derived from an EMBL/GenBank/DDBJ whole genome shotgun (WGS) entry which is preliminary data.</text>
</comment>
<dbReference type="SUPFAM" id="SSF56091">
    <property type="entry name" value="DNA ligase/mRNA capping enzyme, catalytic domain"/>
    <property type="match status" value="1"/>
</dbReference>
<dbReference type="Pfam" id="PF01653">
    <property type="entry name" value="DNA_ligase_aden"/>
    <property type="match status" value="1"/>
</dbReference>
<feature type="domain" description="NAD-dependent DNA ligase adenylation" evidence="1">
    <location>
        <begin position="79"/>
        <end position="129"/>
    </location>
</feature>
<dbReference type="InterPro" id="IPR013839">
    <property type="entry name" value="DNAligase_adenylation"/>
</dbReference>
<evidence type="ECO:0000313" key="2">
    <source>
        <dbReference type="EMBL" id="PIS41295.1"/>
    </source>
</evidence>
<dbReference type="Gene3D" id="3.30.470.30">
    <property type="entry name" value="DNA ligase/mRNA capping enzyme"/>
    <property type="match status" value="1"/>
</dbReference>
<feature type="non-terminal residue" evidence="2">
    <location>
        <position position="129"/>
    </location>
</feature>
<keyword evidence="2" id="KW-0436">Ligase</keyword>
<accession>A0A2H0YS20</accession>
<proteinExistence type="predicted"/>